<keyword evidence="2" id="KW-1185">Reference proteome</keyword>
<comment type="caution">
    <text evidence="1">The sequence shown here is derived from an EMBL/GenBank/DDBJ whole genome shotgun (WGS) entry which is preliminary data.</text>
</comment>
<dbReference type="Proteomes" id="UP001305414">
    <property type="component" value="Unassembled WGS sequence"/>
</dbReference>
<dbReference type="EMBL" id="JAWHQM010000002">
    <property type="protein sequence ID" value="KAK5625789.1"/>
    <property type="molecule type" value="Genomic_DNA"/>
</dbReference>
<dbReference type="AlphaFoldDB" id="A0AAN7UQW3"/>
<proteinExistence type="predicted"/>
<evidence type="ECO:0000313" key="1">
    <source>
        <dbReference type="EMBL" id="KAK5625789.1"/>
    </source>
</evidence>
<sequence>MALAPIISQQRVAELNNYFATEYGFSPEKQIQGNIIYRRVDQQNVLERVVVKFPLNDYLQDGIGIEAGALFQQWGSEHNVRILSIPRKPQYVRWREPINRYLSNPPPTLPWWLQVNPQVYDNDLDFPFLVVEYLPRGTGCVRFRVVTSYHMI</sequence>
<evidence type="ECO:0000313" key="2">
    <source>
        <dbReference type="Proteomes" id="UP001305414"/>
    </source>
</evidence>
<organism evidence="1 2">
    <name type="scientific">Xylaria bambusicola</name>
    <dbReference type="NCBI Taxonomy" id="326684"/>
    <lineage>
        <taxon>Eukaryota</taxon>
        <taxon>Fungi</taxon>
        <taxon>Dikarya</taxon>
        <taxon>Ascomycota</taxon>
        <taxon>Pezizomycotina</taxon>
        <taxon>Sordariomycetes</taxon>
        <taxon>Xylariomycetidae</taxon>
        <taxon>Xylariales</taxon>
        <taxon>Xylariaceae</taxon>
        <taxon>Xylaria</taxon>
    </lineage>
</organism>
<accession>A0AAN7UQW3</accession>
<gene>
    <name evidence="1" type="ORF">RRF57_001505</name>
</gene>
<protein>
    <submittedName>
        <fullName evidence="1">Uncharacterized protein</fullName>
    </submittedName>
</protein>
<name>A0AAN7UQW3_9PEZI</name>
<reference evidence="1 2" key="1">
    <citation type="submission" date="2023-10" db="EMBL/GenBank/DDBJ databases">
        <title>Draft genome sequence of Xylaria bambusicola isolate GMP-LS, the root and basal stem rot pathogen of sugarcane in Indonesia.</title>
        <authorList>
            <person name="Selvaraj P."/>
            <person name="Muralishankar V."/>
            <person name="Muruganantham S."/>
            <person name="Sp S."/>
            <person name="Haryani S."/>
            <person name="Lau K.J.X."/>
            <person name="Naqvi N.I."/>
        </authorList>
    </citation>
    <scope>NUCLEOTIDE SEQUENCE [LARGE SCALE GENOMIC DNA]</scope>
    <source>
        <strain evidence="1">GMP-LS</strain>
    </source>
</reference>